<dbReference type="Proteomes" id="UP000701698">
    <property type="component" value="Unassembled WGS sequence"/>
</dbReference>
<dbReference type="Pfam" id="PF22807">
    <property type="entry name" value="TrAA12"/>
    <property type="match status" value="1"/>
</dbReference>
<dbReference type="PANTHER" id="PTHR19328">
    <property type="entry name" value="HEDGEHOG-INTERACTING PROTEIN"/>
    <property type="match status" value="1"/>
</dbReference>
<dbReference type="AlphaFoldDB" id="A0A955LH42"/>
<name>A0A955LH42_UNCKA</name>
<dbReference type="EMBL" id="JAGQKX010000084">
    <property type="protein sequence ID" value="MCA9390391.1"/>
    <property type="molecule type" value="Genomic_DNA"/>
</dbReference>
<evidence type="ECO:0000259" key="1">
    <source>
        <dbReference type="Pfam" id="PF22807"/>
    </source>
</evidence>
<dbReference type="SUPFAM" id="SSF50952">
    <property type="entry name" value="Soluble quinoprotein glucose dehydrogenase"/>
    <property type="match status" value="1"/>
</dbReference>
<reference evidence="2" key="1">
    <citation type="submission" date="2020-04" db="EMBL/GenBank/DDBJ databases">
        <authorList>
            <person name="Zhang T."/>
        </authorList>
    </citation>
    <scope>NUCLEOTIDE SEQUENCE</scope>
    <source>
        <strain evidence="2">HKST-UBA01</strain>
    </source>
</reference>
<organism evidence="2 3">
    <name type="scientific">candidate division WWE3 bacterium</name>
    <dbReference type="NCBI Taxonomy" id="2053526"/>
    <lineage>
        <taxon>Bacteria</taxon>
        <taxon>Katanobacteria</taxon>
    </lineage>
</organism>
<dbReference type="InterPro" id="IPR054539">
    <property type="entry name" value="Beta-prop_PDH"/>
</dbReference>
<feature type="domain" description="Pyrroloquinoline quinone-dependent pyranose dehydrogenase beta-propeller" evidence="1">
    <location>
        <begin position="56"/>
        <end position="316"/>
    </location>
</feature>
<evidence type="ECO:0000313" key="2">
    <source>
        <dbReference type="EMBL" id="MCA9390391.1"/>
    </source>
</evidence>
<reference evidence="2" key="2">
    <citation type="journal article" date="2021" name="Microbiome">
        <title>Successional dynamics and alternative stable states in a saline activated sludge microbial community over 9 years.</title>
        <authorList>
            <person name="Wang Y."/>
            <person name="Ye J."/>
            <person name="Ju F."/>
            <person name="Liu L."/>
            <person name="Boyd J.A."/>
            <person name="Deng Y."/>
            <person name="Parks D.H."/>
            <person name="Jiang X."/>
            <person name="Yin X."/>
            <person name="Woodcroft B.J."/>
            <person name="Tyson G.W."/>
            <person name="Hugenholtz P."/>
            <person name="Polz M.F."/>
            <person name="Zhang T."/>
        </authorList>
    </citation>
    <scope>NUCLEOTIDE SEQUENCE</scope>
    <source>
        <strain evidence="2">HKST-UBA01</strain>
    </source>
</reference>
<comment type="caution">
    <text evidence="2">The sequence shown here is derived from an EMBL/GenBank/DDBJ whole genome shotgun (WGS) entry which is preliminary data.</text>
</comment>
<protein>
    <submittedName>
        <fullName evidence="2">PQQ-dependent sugar dehydrogenase</fullName>
    </submittedName>
</protein>
<evidence type="ECO:0000313" key="3">
    <source>
        <dbReference type="Proteomes" id="UP000701698"/>
    </source>
</evidence>
<proteinExistence type="predicted"/>
<feature type="non-terminal residue" evidence="2">
    <location>
        <position position="355"/>
    </location>
</feature>
<dbReference type="PANTHER" id="PTHR19328:SF53">
    <property type="entry name" value="MEMBRANE PROTEIN"/>
    <property type="match status" value="1"/>
</dbReference>
<sequence length="355" mass="39050">MEKKTIVKLATALLFLVTVLLGYFWNDVQDYVNLRIHPLPDIIVLTQNGNSPLSPPEGYSVQILASRLDQPRTMVIDPMDKVIAAIAGEGTIRVFTDAEQDTQSTVLLSDLNRPHGLALTCTDTCKLAIAESNKVTIWDYDPDSVSITSPQQIDNLDDSGTHYAKGVIFDPKNPNILYIFSGSTCNVCHETTPGRAAIQKVDVSEEPLEVTLFASGLRNSLFGAINPSTQEIWMTEISRDFLDGGLPPDEINILSAGNNYGWPQCYGNNVHDRDFDNNLYQLPKGMSICESYNAIPPHIELPAHVSPMGIVFTDASATLAKEYPYDALVAYHEGNGQPKIIKLDLDQAGNLEKIE</sequence>
<dbReference type="InterPro" id="IPR011042">
    <property type="entry name" value="6-blade_b-propeller_TolB-like"/>
</dbReference>
<accession>A0A955LH42</accession>
<dbReference type="Gene3D" id="2.120.10.30">
    <property type="entry name" value="TolB, C-terminal domain"/>
    <property type="match status" value="1"/>
</dbReference>
<gene>
    <name evidence="2" type="ORF">KC571_03225</name>
</gene>
<dbReference type="InterPro" id="IPR011041">
    <property type="entry name" value="Quinoprot_gluc/sorb_DH_b-prop"/>
</dbReference>